<evidence type="ECO:0000313" key="2">
    <source>
        <dbReference type="EMBL" id="PSB20330.1"/>
    </source>
</evidence>
<accession>A0A2T1DIJ8</accession>
<dbReference type="InterPro" id="IPR001434">
    <property type="entry name" value="OmcB-like_DUF11"/>
</dbReference>
<reference evidence="2 3" key="1">
    <citation type="submission" date="2018-02" db="EMBL/GenBank/DDBJ databases">
        <authorList>
            <person name="Cohen D.B."/>
            <person name="Kent A.D."/>
        </authorList>
    </citation>
    <scope>NUCLEOTIDE SEQUENCE [LARGE SCALE GENOMIC DNA]</scope>
    <source>
        <strain evidence="2 3">ULC007</strain>
    </source>
</reference>
<sequence length="504" mass="53572">MAQSTVHYFYRPVQLWVRRLTVSVLSGGISILQLSTPGVSQTSPEKLLKTVTNVATYRYDDPSGQSFAGKTNQLTQSLADPLGQITGCNGELLSDYQGFSVGVYNTDAIGLDLAGLVPLTQTEVPDIPGNGISGGLAPNAQNRNPYFIQSDGTYNFILDESQGQLTVGKSYILVVNPPTNSTYAQRRIKLTITNINGKTIAYTATALDGKPINTSNGVTSVNGTLTVEDAERVGLSLAVVNIAVNVCDAQEIQITKSGDRATAIPGDTVIYRLSVRNLSSANLNNVTVRDTLPLGFRFLPGSVRAELAGQLVTIATTQTDSTITFSTPGINLLSIKSNANQILNIAYAAQVTPDAIRGSGQNIAIATARRADNSQSVKDGPASHRLRIRNGILSDCGTLIGRVFVDKNFDGEQQPGEPGVPNSVIFLDDGNRITTDANGLFSISGVLAGHRTGVLDLTSILGYTLAPNLYVKERNSQSRLVNIAPGALVRMNFAVTPFQGAKQK</sequence>
<evidence type="ECO:0000259" key="1">
    <source>
        <dbReference type="Pfam" id="PF01345"/>
    </source>
</evidence>
<dbReference type="Proteomes" id="UP000238634">
    <property type="component" value="Unassembled WGS sequence"/>
</dbReference>
<dbReference type="InterPro" id="IPR047589">
    <property type="entry name" value="DUF11_rpt"/>
</dbReference>
<organism evidence="2 3">
    <name type="scientific">Phormidesmis priestleyi ULC007</name>
    <dbReference type="NCBI Taxonomy" id="1920490"/>
    <lineage>
        <taxon>Bacteria</taxon>
        <taxon>Bacillati</taxon>
        <taxon>Cyanobacteriota</taxon>
        <taxon>Cyanophyceae</taxon>
        <taxon>Leptolyngbyales</taxon>
        <taxon>Leptolyngbyaceae</taxon>
        <taxon>Phormidesmis</taxon>
    </lineage>
</organism>
<dbReference type="EMBL" id="PVWG01000006">
    <property type="protein sequence ID" value="PSB20330.1"/>
    <property type="molecule type" value="Genomic_DNA"/>
</dbReference>
<name>A0A2T1DIJ8_9CYAN</name>
<dbReference type="NCBIfam" id="TIGR01451">
    <property type="entry name" value="B_ant_repeat"/>
    <property type="match status" value="1"/>
</dbReference>
<dbReference type="STRING" id="1920490.GCA_001895925_04124"/>
<feature type="domain" description="DUF11" evidence="1">
    <location>
        <begin position="252"/>
        <end position="355"/>
    </location>
</feature>
<gene>
    <name evidence="2" type="ORF">C7B65_07745</name>
</gene>
<dbReference type="Pfam" id="PF01345">
    <property type="entry name" value="DUF11"/>
    <property type="match status" value="1"/>
</dbReference>
<dbReference type="SUPFAM" id="SSF117074">
    <property type="entry name" value="Hypothetical protein PA1324"/>
    <property type="match status" value="1"/>
</dbReference>
<dbReference type="Gene3D" id="2.60.40.10">
    <property type="entry name" value="Immunoglobulins"/>
    <property type="match status" value="1"/>
</dbReference>
<comment type="caution">
    <text evidence="2">The sequence shown here is derived from an EMBL/GenBank/DDBJ whole genome shotgun (WGS) entry which is preliminary data.</text>
</comment>
<dbReference type="OrthoDB" id="9773411at2"/>
<dbReference type="AlphaFoldDB" id="A0A2T1DIJ8"/>
<evidence type="ECO:0000313" key="3">
    <source>
        <dbReference type="Proteomes" id="UP000238634"/>
    </source>
</evidence>
<protein>
    <submittedName>
        <fullName evidence="2">DUF11 domain-containing protein</fullName>
    </submittedName>
</protein>
<reference evidence="2 3" key="2">
    <citation type="submission" date="2018-03" db="EMBL/GenBank/DDBJ databases">
        <title>The ancient ancestry and fast evolution of plastids.</title>
        <authorList>
            <person name="Moore K.R."/>
            <person name="Magnabosco C."/>
            <person name="Momper L."/>
            <person name="Gold D.A."/>
            <person name="Bosak T."/>
            <person name="Fournier G.P."/>
        </authorList>
    </citation>
    <scope>NUCLEOTIDE SEQUENCE [LARGE SCALE GENOMIC DNA]</scope>
    <source>
        <strain evidence="2 3">ULC007</strain>
    </source>
</reference>
<proteinExistence type="predicted"/>
<keyword evidence="3" id="KW-1185">Reference proteome</keyword>
<dbReference type="InterPro" id="IPR013783">
    <property type="entry name" value="Ig-like_fold"/>
</dbReference>
<dbReference type="Gene3D" id="2.60.40.740">
    <property type="match status" value="1"/>
</dbReference>